<sequence length="900" mass="104187">MNRRFFVNDAQPQGFPFIFGHPYFQTANLDEYDQVYEIKDPDLDQSKEKLPNEFNNDEPEADEKDNNETAARSLSSDRLRIDPNYKWLLKDLDLSNETRVIDVTDILEEKKENLEENEDNKDDKEPEDVAQEDLVENIHQEDDPVKLFYPNNDQLITQTSLNNTSRDMDDVTINTNNSYLKPEEGSDGYDDDHKNDESSIKRLYEKLIKPSCDSDKQNETIGNQESDYENPSQISLNEFEAKSESESENDEPVKHRSKFGKSFEASLSSMDNLIDRLDNGMKLKRNKDKPKSASGRKSMESEGSNKILESLKQEWSNMFSKLEYDYKNKLDEQQKLNDMKLKSLHDEIKKCIVEQEKFISKIPSTNFDKEVKESGNNLKTTLTISENSKALNMVDASTTTADSINPNTISDNTKYISNLRTELKSKHARHIQDLKDYYDKEIEDLRCRLDLYEEKYGTDPNDETEQLRENELKSKYEQLCEINDDLKESNSALIHKLEECNEHINYLKQENYELTSNLGQMNSKLKYAEERIQALQDGYAGLESQLSESIKLQDKYVRELQTEKRNMMKKVQENEDFQMNIKYYEQKCESYELKLDERDTIITRLKAKLAQTETDFNRLEYEYQKLKNSTKSSNLSVSNQQPYIASNTSKEANVPLQLPIKNQNRFSVPSAGESLNQISQALLSPRKQSPARNSNNQQLTILCNVNPPHNNQYSSSSSSSKSPGPARSRSPSVNKYDYHQANKLSNEASKANQVTHEGLIRFQSESFNHLNQHQKTESEDLAAAHSSCPTFNRLNNKFNPNISPLQQQAQSQGLNGHNFKISELSPEKQIKYIDKLEKEFDFLMKQRQQLDAKLTRLPYKATNPSMHAIRENVEEELNVVEKKIASVKLELRKLNIIKTH</sequence>
<accession>A0A3M7PRP5</accession>
<evidence type="ECO:0000256" key="2">
    <source>
        <dbReference type="SAM" id="MobiDB-lite"/>
    </source>
</evidence>
<dbReference type="InterPro" id="IPR026636">
    <property type="entry name" value="MPHOSPH9"/>
</dbReference>
<feature type="compositionally biased region" description="Low complexity" evidence="2">
    <location>
        <begin position="714"/>
        <end position="732"/>
    </location>
</feature>
<feature type="compositionally biased region" description="Acidic residues" evidence="2">
    <location>
        <begin position="55"/>
        <end position="65"/>
    </location>
</feature>
<feature type="compositionally biased region" description="Basic and acidic residues" evidence="2">
    <location>
        <begin position="41"/>
        <end position="51"/>
    </location>
</feature>
<feature type="region of interest" description="Disordered" evidence="2">
    <location>
        <begin position="239"/>
        <end position="258"/>
    </location>
</feature>
<feature type="compositionally biased region" description="Basic and acidic residues" evidence="2">
    <location>
        <begin position="208"/>
        <end position="218"/>
    </location>
</feature>
<evidence type="ECO:0000313" key="4">
    <source>
        <dbReference type="Proteomes" id="UP000276133"/>
    </source>
</evidence>
<dbReference type="AlphaFoldDB" id="A0A3M7PRP5"/>
<evidence type="ECO:0000256" key="1">
    <source>
        <dbReference type="SAM" id="Coils"/>
    </source>
</evidence>
<dbReference type="PANTHER" id="PTHR14926">
    <property type="entry name" value="M-PHASE PHOSPHOPROTEIN 9"/>
    <property type="match status" value="1"/>
</dbReference>
<feature type="compositionally biased region" description="Polar residues" evidence="2">
    <location>
        <begin position="702"/>
        <end position="713"/>
    </location>
</feature>
<feature type="coiled-coil region" evidence="1">
    <location>
        <begin position="574"/>
        <end position="629"/>
    </location>
</feature>
<feature type="region of interest" description="Disordered" evidence="2">
    <location>
        <begin position="208"/>
        <end position="232"/>
    </location>
</feature>
<dbReference type="PANTHER" id="PTHR14926:SF1">
    <property type="entry name" value="M-PHASE PHOSPHOPROTEIN 9"/>
    <property type="match status" value="1"/>
</dbReference>
<reference evidence="3 4" key="1">
    <citation type="journal article" date="2018" name="Sci. Rep.">
        <title>Genomic signatures of local adaptation to the degree of environmental predictability in rotifers.</title>
        <authorList>
            <person name="Franch-Gras L."/>
            <person name="Hahn C."/>
            <person name="Garcia-Roger E.M."/>
            <person name="Carmona M.J."/>
            <person name="Serra M."/>
            <person name="Gomez A."/>
        </authorList>
    </citation>
    <scope>NUCLEOTIDE SEQUENCE [LARGE SCALE GENOMIC DNA]</scope>
    <source>
        <strain evidence="3">HYR1</strain>
    </source>
</reference>
<dbReference type="OrthoDB" id="6288856at2759"/>
<feature type="region of interest" description="Disordered" evidence="2">
    <location>
        <begin position="277"/>
        <end position="305"/>
    </location>
</feature>
<dbReference type="GO" id="GO:0005814">
    <property type="term" value="C:centriole"/>
    <property type="evidence" value="ECO:0007669"/>
    <property type="project" value="TreeGrafter"/>
</dbReference>
<comment type="caution">
    <text evidence="3">The sequence shown here is derived from an EMBL/GenBank/DDBJ whole genome shotgun (WGS) entry which is preliminary data.</text>
</comment>
<organism evidence="3 4">
    <name type="scientific">Brachionus plicatilis</name>
    <name type="common">Marine rotifer</name>
    <name type="synonym">Brachionus muelleri</name>
    <dbReference type="NCBI Taxonomy" id="10195"/>
    <lineage>
        <taxon>Eukaryota</taxon>
        <taxon>Metazoa</taxon>
        <taxon>Spiralia</taxon>
        <taxon>Gnathifera</taxon>
        <taxon>Rotifera</taxon>
        <taxon>Eurotatoria</taxon>
        <taxon>Monogononta</taxon>
        <taxon>Pseudotrocha</taxon>
        <taxon>Ploima</taxon>
        <taxon>Brachionidae</taxon>
        <taxon>Brachionus</taxon>
    </lineage>
</organism>
<feature type="compositionally biased region" description="Polar residues" evidence="2">
    <location>
        <begin position="219"/>
        <end position="232"/>
    </location>
</feature>
<dbReference type="Proteomes" id="UP000276133">
    <property type="component" value="Unassembled WGS sequence"/>
</dbReference>
<keyword evidence="4" id="KW-1185">Reference proteome</keyword>
<feature type="region of interest" description="Disordered" evidence="2">
    <location>
        <begin position="162"/>
        <end position="196"/>
    </location>
</feature>
<name>A0A3M7PRP5_BRAPC</name>
<evidence type="ECO:0000313" key="3">
    <source>
        <dbReference type="EMBL" id="RNA01318.1"/>
    </source>
</evidence>
<keyword evidence="1" id="KW-0175">Coiled coil</keyword>
<feature type="coiled-coil region" evidence="1">
    <location>
        <begin position="100"/>
        <end position="127"/>
    </location>
</feature>
<feature type="region of interest" description="Disordered" evidence="2">
    <location>
        <begin position="41"/>
        <end position="75"/>
    </location>
</feature>
<gene>
    <name evidence="3" type="ORF">BpHYR1_020601</name>
</gene>
<feature type="coiled-coil region" evidence="1">
    <location>
        <begin position="833"/>
        <end position="890"/>
    </location>
</feature>
<dbReference type="EMBL" id="REGN01009371">
    <property type="protein sequence ID" value="RNA01318.1"/>
    <property type="molecule type" value="Genomic_DNA"/>
</dbReference>
<feature type="region of interest" description="Disordered" evidence="2">
    <location>
        <begin position="702"/>
        <end position="733"/>
    </location>
</feature>
<proteinExistence type="predicted"/>
<feature type="coiled-coil region" evidence="1">
    <location>
        <begin position="435"/>
        <end position="489"/>
    </location>
</feature>
<protein>
    <submittedName>
        <fullName evidence="3">Uncharacterized protein</fullName>
    </submittedName>
</protein>